<dbReference type="EC" id="6.3.4.2" evidence="3"/>
<feature type="domain" description="Glutamine amidotransferase" evidence="13">
    <location>
        <begin position="301"/>
        <end position="518"/>
    </location>
</feature>
<gene>
    <name evidence="15" type="ORF">LCMAC202_00030</name>
</gene>
<reference evidence="15" key="1">
    <citation type="journal article" date="2019" name="MBio">
        <title>Virus Genomes from Deep Sea Sediments Expand the Ocean Megavirome and Support Independent Origins of Viral Gigantism.</title>
        <authorList>
            <person name="Backstrom D."/>
            <person name="Yutin N."/>
            <person name="Jorgensen S.L."/>
            <person name="Dharamshi J."/>
            <person name="Homa F."/>
            <person name="Zaremba-Niedwiedzka K."/>
            <person name="Spang A."/>
            <person name="Wolf Y.I."/>
            <person name="Koonin E.V."/>
            <person name="Ettema T.J."/>
        </authorList>
    </citation>
    <scope>NUCLEOTIDE SEQUENCE</scope>
</reference>
<feature type="domain" description="CTP synthase N-terminal" evidence="14">
    <location>
        <begin position="2"/>
        <end position="251"/>
    </location>
</feature>
<dbReference type="GO" id="GO:0005524">
    <property type="term" value="F:ATP binding"/>
    <property type="evidence" value="ECO:0007669"/>
    <property type="project" value="UniProtKB-KW"/>
</dbReference>
<dbReference type="CDD" id="cd03113">
    <property type="entry name" value="CTPS_N"/>
    <property type="match status" value="1"/>
</dbReference>
<evidence type="ECO:0000256" key="8">
    <source>
        <dbReference type="ARBA" id="ARBA00022842"/>
    </source>
</evidence>
<evidence type="ECO:0000313" key="15">
    <source>
        <dbReference type="EMBL" id="QBK87667.1"/>
    </source>
</evidence>
<dbReference type="InterPro" id="IPR027417">
    <property type="entry name" value="P-loop_NTPase"/>
</dbReference>
<accession>A0A481YXT7</accession>
<dbReference type="FunFam" id="3.40.50.300:FF:000009">
    <property type="entry name" value="CTP synthase"/>
    <property type="match status" value="1"/>
</dbReference>
<dbReference type="NCBIfam" id="TIGR00337">
    <property type="entry name" value="PyrG"/>
    <property type="match status" value="1"/>
</dbReference>
<evidence type="ECO:0000259" key="13">
    <source>
        <dbReference type="Pfam" id="PF00117"/>
    </source>
</evidence>
<comment type="catalytic activity">
    <reaction evidence="11">
        <text>UTP + L-glutamine + ATP + H2O = CTP + L-glutamate + ADP + phosphate + 2 H(+)</text>
        <dbReference type="Rhea" id="RHEA:26426"/>
        <dbReference type="ChEBI" id="CHEBI:15377"/>
        <dbReference type="ChEBI" id="CHEBI:15378"/>
        <dbReference type="ChEBI" id="CHEBI:29985"/>
        <dbReference type="ChEBI" id="CHEBI:30616"/>
        <dbReference type="ChEBI" id="CHEBI:37563"/>
        <dbReference type="ChEBI" id="CHEBI:43474"/>
        <dbReference type="ChEBI" id="CHEBI:46398"/>
        <dbReference type="ChEBI" id="CHEBI:58359"/>
        <dbReference type="ChEBI" id="CHEBI:456216"/>
        <dbReference type="EC" id="6.3.4.2"/>
    </reaction>
</comment>
<dbReference type="InterPro" id="IPR017456">
    <property type="entry name" value="CTP_synthase_N"/>
</dbReference>
<evidence type="ECO:0000256" key="11">
    <source>
        <dbReference type="ARBA" id="ARBA00047781"/>
    </source>
</evidence>
<dbReference type="GO" id="GO:0044210">
    <property type="term" value="P:'de novo' CTP biosynthetic process"/>
    <property type="evidence" value="ECO:0007669"/>
    <property type="project" value="UniProtKB-UniPathway"/>
</dbReference>
<dbReference type="SUPFAM" id="SSF52540">
    <property type="entry name" value="P-loop containing nucleoside triphosphate hydrolases"/>
    <property type="match status" value="1"/>
</dbReference>
<dbReference type="GO" id="GO:0019856">
    <property type="term" value="P:pyrimidine nucleobase biosynthetic process"/>
    <property type="evidence" value="ECO:0007669"/>
    <property type="project" value="TreeGrafter"/>
</dbReference>
<proteinExistence type="inferred from homology"/>
<comment type="pathway">
    <text evidence="1">Pyrimidine metabolism; CTP biosynthesis via de novo pathway; CTP from UDP: step 2/2.</text>
</comment>
<dbReference type="SUPFAM" id="SSF52317">
    <property type="entry name" value="Class I glutamine amidotransferase-like"/>
    <property type="match status" value="1"/>
</dbReference>
<dbReference type="InterPro" id="IPR004468">
    <property type="entry name" value="CTP_synthase"/>
</dbReference>
<dbReference type="Gene3D" id="3.40.50.300">
    <property type="entry name" value="P-loop containing nucleotide triphosphate hydrolases"/>
    <property type="match status" value="1"/>
</dbReference>
<dbReference type="InterPro" id="IPR029062">
    <property type="entry name" value="Class_I_gatase-like"/>
</dbReference>
<dbReference type="UniPathway" id="UPA00159">
    <property type="reaction ID" value="UER00277"/>
</dbReference>
<evidence type="ECO:0000256" key="10">
    <source>
        <dbReference type="ARBA" id="ARBA00022975"/>
    </source>
</evidence>
<dbReference type="GO" id="GO:0003883">
    <property type="term" value="F:CTP synthase activity"/>
    <property type="evidence" value="ECO:0007669"/>
    <property type="project" value="UniProtKB-EC"/>
</dbReference>
<keyword evidence="5" id="KW-0479">Metal-binding</keyword>
<dbReference type="PANTHER" id="PTHR11550">
    <property type="entry name" value="CTP SYNTHASE"/>
    <property type="match status" value="1"/>
</dbReference>
<evidence type="ECO:0000256" key="9">
    <source>
        <dbReference type="ARBA" id="ARBA00022962"/>
    </source>
</evidence>
<dbReference type="GO" id="GO:0046872">
    <property type="term" value="F:metal ion binding"/>
    <property type="evidence" value="ECO:0007669"/>
    <property type="project" value="UniProtKB-KW"/>
</dbReference>
<evidence type="ECO:0000256" key="7">
    <source>
        <dbReference type="ARBA" id="ARBA00022840"/>
    </source>
</evidence>
<dbReference type="Pfam" id="PF00117">
    <property type="entry name" value="GATase"/>
    <property type="match status" value="1"/>
</dbReference>
<evidence type="ECO:0000256" key="6">
    <source>
        <dbReference type="ARBA" id="ARBA00022741"/>
    </source>
</evidence>
<keyword evidence="4" id="KW-0436">Ligase</keyword>
<dbReference type="CDD" id="cd01746">
    <property type="entry name" value="GATase1_CTP_Synthase"/>
    <property type="match status" value="1"/>
</dbReference>
<evidence type="ECO:0000259" key="14">
    <source>
        <dbReference type="Pfam" id="PF06418"/>
    </source>
</evidence>
<dbReference type="Pfam" id="PF06418">
    <property type="entry name" value="CTP_synth_N"/>
    <property type="match status" value="1"/>
</dbReference>
<dbReference type="PROSITE" id="PS51273">
    <property type="entry name" value="GATASE_TYPE_1"/>
    <property type="match status" value="1"/>
</dbReference>
<evidence type="ECO:0000256" key="1">
    <source>
        <dbReference type="ARBA" id="ARBA00005171"/>
    </source>
</evidence>
<organism evidence="15">
    <name type="scientific">Marseillevirus LCMAC202</name>
    <dbReference type="NCBI Taxonomy" id="2506606"/>
    <lineage>
        <taxon>Viruses</taxon>
        <taxon>Varidnaviria</taxon>
        <taxon>Bamfordvirae</taxon>
        <taxon>Nucleocytoviricota</taxon>
        <taxon>Megaviricetes</taxon>
        <taxon>Pimascovirales</taxon>
        <taxon>Pimascovirales incertae sedis</taxon>
        <taxon>Marseilleviridae</taxon>
    </lineage>
</organism>
<dbReference type="EMBL" id="MK500369">
    <property type="protein sequence ID" value="QBK87667.1"/>
    <property type="molecule type" value="Genomic_DNA"/>
</dbReference>
<comment type="similarity">
    <text evidence="2">Belongs to the CTP synthase family.</text>
</comment>
<keyword evidence="6" id="KW-0547">Nucleotide-binding</keyword>
<dbReference type="FunFam" id="3.40.50.880:FF:000002">
    <property type="entry name" value="CTP synthase"/>
    <property type="match status" value="1"/>
</dbReference>
<evidence type="ECO:0000256" key="12">
    <source>
        <dbReference type="ARBA" id="ARBA00070745"/>
    </source>
</evidence>
<keyword evidence="9" id="KW-0315">Glutamine amidotransferase</keyword>
<dbReference type="Gene3D" id="3.40.50.880">
    <property type="match status" value="1"/>
</dbReference>
<dbReference type="InterPro" id="IPR033828">
    <property type="entry name" value="GATase1_CTP_Synthase"/>
</dbReference>
<keyword evidence="7" id="KW-0067">ATP-binding</keyword>
<name>A0A481YXT7_9VIRU</name>
<evidence type="ECO:0000256" key="2">
    <source>
        <dbReference type="ARBA" id="ARBA00007533"/>
    </source>
</evidence>
<keyword evidence="10" id="KW-0665">Pyrimidine biosynthesis</keyword>
<evidence type="ECO:0000256" key="5">
    <source>
        <dbReference type="ARBA" id="ARBA00022723"/>
    </source>
</evidence>
<dbReference type="InterPro" id="IPR017926">
    <property type="entry name" value="GATASE"/>
</dbReference>
<dbReference type="PANTHER" id="PTHR11550:SF0">
    <property type="entry name" value="CTP SYNTHASE-RELATED"/>
    <property type="match status" value="1"/>
</dbReference>
<dbReference type="NCBIfam" id="NF003792">
    <property type="entry name" value="PRK05380.1"/>
    <property type="match status" value="1"/>
</dbReference>
<sequence>MRYLLVTGGVISGLGKGITASSLGVLLQTHGCKVTAIKIDPYLNQDSGTLSPFEHGECFVLADGGEADLDLGNYERFLGIELTRDNNITTGKIYRKVLKAERRGDYLGATVQIVPHITDAIIEWIDTVGNSGNFDVCIVELGGTVGDIESLPFLEALRQMKCNENNIFCHVHVSYLPVLKTTLEIKTKPTQESVKNVRRYGLDPDFLCLRCEEDISANLLQKIHRLCGLPPTHVLKNIDVSNIYVVPLNFSGVVKLLWDSFQLPFQPQPRTWDEWKNIACEFSRSYPTITVGIVGKYSDLNDSYLSLSHALKHAAVCLHRTVKIKFIESSTFEGPRELSECNAVIIPGGFGQRGIEGMIRAAQYTREKDIPTLGICLGMQVMVIEWARSVLGWKDANSKEFNTNTEHPVLIIMDPDTQQLGGTMRLGSQPVYIKSNSRCGEIYTLAVPHERHRHRYEINPIYHTELGRQNLKLVAFDKTGKRVEMIEHESHKFYIGCQFHPEYQTYPGQPHPLFLHLIGSCLKELPLR</sequence>
<evidence type="ECO:0000256" key="3">
    <source>
        <dbReference type="ARBA" id="ARBA00012291"/>
    </source>
</evidence>
<evidence type="ECO:0000256" key="4">
    <source>
        <dbReference type="ARBA" id="ARBA00022598"/>
    </source>
</evidence>
<dbReference type="GO" id="GO:0042802">
    <property type="term" value="F:identical protein binding"/>
    <property type="evidence" value="ECO:0007669"/>
    <property type="project" value="TreeGrafter"/>
</dbReference>
<protein>
    <recommendedName>
        <fullName evidence="12">CTP synthase</fullName>
        <ecNumber evidence="3">6.3.4.2</ecNumber>
    </recommendedName>
</protein>
<keyword evidence="8" id="KW-0460">Magnesium</keyword>